<dbReference type="Gene3D" id="1.10.10.10">
    <property type="entry name" value="Winged helix-like DNA-binding domain superfamily/Winged helix DNA-binding domain"/>
    <property type="match status" value="1"/>
</dbReference>
<feature type="compositionally biased region" description="Low complexity" evidence="9">
    <location>
        <begin position="123"/>
        <end position="132"/>
    </location>
</feature>
<dbReference type="SUPFAM" id="SSF46767">
    <property type="entry name" value="Methylated DNA-protein cysteine methyltransferase, C-terminal domain"/>
    <property type="match status" value="1"/>
</dbReference>
<keyword evidence="7" id="KW-0234">DNA repair</keyword>
<dbReference type="GO" id="GO:0032259">
    <property type="term" value="P:methylation"/>
    <property type="evidence" value="ECO:0007669"/>
    <property type="project" value="UniProtKB-KW"/>
</dbReference>
<dbReference type="AlphaFoldDB" id="A0A7G9YMG3"/>
<dbReference type="InterPro" id="IPR001497">
    <property type="entry name" value="MethylDNA_cys_MeTrfase_AS"/>
</dbReference>
<reference evidence="11" key="1">
    <citation type="submission" date="2020-06" db="EMBL/GenBank/DDBJ databases">
        <title>Unique genomic features of the anaerobic methanotrophic archaea.</title>
        <authorList>
            <person name="Chadwick G.L."/>
            <person name="Skennerton C.T."/>
            <person name="Laso-Perez R."/>
            <person name="Leu A.O."/>
            <person name="Speth D.R."/>
            <person name="Yu H."/>
            <person name="Morgan-Lang C."/>
            <person name="Hatzenpichler R."/>
            <person name="Goudeau D."/>
            <person name="Malmstrom R."/>
            <person name="Brazelton W.J."/>
            <person name="Woyke T."/>
            <person name="Hallam S.J."/>
            <person name="Tyson G.W."/>
            <person name="Wegener G."/>
            <person name="Boetius A."/>
            <person name="Orphan V."/>
        </authorList>
    </citation>
    <scope>NUCLEOTIDE SEQUENCE</scope>
</reference>
<evidence type="ECO:0000313" key="11">
    <source>
        <dbReference type="EMBL" id="QNO49197.1"/>
    </source>
</evidence>
<feature type="compositionally biased region" description="Polar residues" evidence="9">
    <location>
        <begin position="133"/>
        <end position="150"/>
    </location>
</feature>
<dbReference type="EMBL" id="MT631374">
    <property type="protein sequence ID" value="QNO49197.1"/>
    <property type="molecule type" value="Genomic_DNA"/>
</dbReference>
<comment type="similarity">
    <text evidence="2">Belongs to the MGMT family.</text>
</comment>
<protein>
    <recommendedName>
        <fullName evidence="3">methylated-DNA--[protein]-cysteine S-methyltransferase</fullName>
        <ecNumber evidence="3">2.1.1.63</ecNumber>
    </recommendedName>
</protein>
<keyword evidence="4 11" id="KW-0489">Methyltransferase</keyword>
<evidence type="ECO:0000256" key="5">
    <source>
        <dbReference type="ARBA" id="ARBA00022679"/>
    </source>
</evidence>
<gene>
    <name evidence="11" type="primary">ogt</name>
    <name evidence="11" type="ORF">DHJJDJHP_00004</name>
</gene>
<name>A0A7G9YMG3_9EURY</name>
<keyword evidence="5 11" id="KW-0808">Transferase</keyword>
<dbReference type="GO" id="GO:0003908">
    <property type="term" value="F:methylated-DNA-[protein]-cysteine S-methyltransferase activity"/>
    <property type="evidence" value="ECO:0007669"/>
    <property type="project" value="UniProtKB-EC"/>
</dbReference>
<feature type="region of interest" description="Disordered" evidence="9">
    <location>
        <begin position="123"/>
        <end position="161"/>
    </location>
</feature>
<evidence type="ECO:0000256" key="7">
    <source>
        <dbReference type="ARBA" id="ARBA00023204"/>
    </source>
</evidence>
<dbReference type="CDD" id="cd06445">
    <property type="entry name" value="ATase"/>
    <property type="match status" value="1"/>
</dbReference>
<dbReference type="NCBIfam" id="TIGR00589">
    <property type="entry name" value="ogt"/>
    <property type="match status" value="1"/>
</dbReference>
<dbReference type="EC" id="2.1.1.63" evidence="3"/>
<dbReference type="PANTHER" id="PTHR10815:SF13">
    <property type="entry name" value="METHYLATED-DNA--PROTEIN-CYSTEINE METHYLTRANSFERASE"/>
    <property type="match status" value="1"/>
</dbReference>
<dbReference type="InterPro" id="IPR036217">
    <property type="entry name" value="MethylDNA_cys_MeTrfase_DNAb"/>
</dbReference>
<feature type="domain" description="Methylated-DNA-[protein]-cysteine S-methyltransferase DNA binding" evidence="10">
    <location>
        <begin position="33"/>
        <end position="111"/>
    </location>
</feature>
<comment type="catalytic activity">
    <reaction evidence="1">
        <text>a 4-O-methyl-thymidine in DNA + L-cysteinyl-[protein] = a thymidine in DNA + S-methyl-L-cysteinyl-[protein]</text>
        <dbReference type="Rhea" id="RHEA:53428"/>
        <dbReference type="Rhea" id="RHEA-COMP:10131"/>
        <dbReference type="Rhea" id="RHEA-COMP:10132"/>
        <dbReference type="Rhea" id="RHEA-COMP:13555"/>
        <dbReference type="Rhea" id="RHEA-COMP:13556"/>
        <dbReference type="ChEBI" id="CHEBI:29950"/>
        <dbReference type="ChEBI" id="CHEBI:82612"/>
        <dbReference type="ChEBI" id="CHEBI:137386"/>
        <dbReference type="ChEBI" id="CHEBI:137387"/>
        <dbReference type="EC" id="2.1.1.63"/>
    </reaction>
</comment>
<dbReference type="PANTHER" id="PTHR10815">
    <property type="entry name" value="METHYLATED-DNA--PROTEIN-CYSTEINE METHYLTRANSFERASE"/>
    <property type="match status" value="1"/>
</dbReference>
<keyword evidence="6" id="KW-0227">DNA damage</keyword>
<dbReference type="InterPro" id="IPR036388">
    <property type="entry name" value="WH-like_DNA-bd_sf"/>
</dbReference>
<dbReference type="FunFam" id="1.10.10.10:FF:000214">
    <property type="entry name" value="Methylated-DNA--protein-cysteine methyltransferase"/>
    <property type="match status" value="1"/>
</dbReference>
<feature type="compositionally biased region" description="Basic and acidic residues" evidence="9">
    <location>
        <begin position="151"/>
        <end position="161"/>
    </location>
</feature>
<sequence>MDECELIGGLIRYLRGEVVDFSGYTVDLSGLTDFEREVIKETRKVRYGTVVTYSELAARIGKPNAARAVGNALSKNPMPIVIPCHRVVSKGGIGGYAFGVEAKRCLLKLENQNLWNDAATAAHSAPPVATSSGQSARDTPFQVSVSPSSSRNDRARQRQNR</sequence>
<evidence type="ECO:0000256" key="4">
    <source>
        <dbReference type="ARBA" id="ARBA00022603"/>
    </source>
</evidence>
<dbReference type="PROSITE" id="PS00374">
    <property type="entry name" value="MGMT"/>
    <property type="match status" value="1"/>
</dbReference>
<evidence type="ECO:0000256" key="8">
    <source>
        <dbReference type="ARBA" id="ARBA00049348"/>
    </source>
</evidence>
<proteinExistence type="inferred from homology"/>
<dbReference type="Pfam" id="PF01035">
    <property type="entry name" value="DNA_binding_1"/>
    <property type="match status" value="1"/>
</dbReference>
<accession>A0A7G9YMG3</accession>
<evidence type="ECO:0000256" key="1">
    <source>
        <dbReference type="ARBA" id="ARBA00001286"/>
    </source>
</evidence>
<evidence type="ECO:0000256" key="2">
    <source>
        <dbReference type="ARBA" id="ARBA00008711"/>
    </source>
</evidence>
<organism evidence="11">
    <name type="scientific">Candidatus Methanogaster sp. ANME-2c ERB4</name>
    <dbReference type="NCBI Taxonomy" id="2759911"/>
    <lineage>
        <taxon>Archaea</taxon>
        <taxon>Methanobacteriati</taxon>
        <taxon>Methanobacteriota</taxon>
        <taxon>Stenosarchaea group</taxon>
        <taxon>Methanomicrobia</taxon>
        <taxon>Methanosarcinales</taxon>
        <taxon>ANME-2 cluster</taxon>
        <taxon>Candidatus Methanogasteraceae</taxon>
        <taxon>Candidatus Methanogaster</taxon>
    </lineage>
</organism>
<comment type="catalytic activity">
    <reaction evidence="8">
        <text>a 6-O-methyl-2'-deoxyguanosine in DNA + L-cysteinyl-[protein] = S-methyl-L-cysteinyl-[protein] + a 2'-deoxyguanosine in DNA</text>
        <dbReference type="Rhea" id="RHEA:24000"/>
        <dbReference type="Rhea" id="RHEA-COMP:10131"/>
        <dbReference type="Rhea" id="RHEA-COMP:10132"/>
        <dbReference type="Rhea" id="RHEA-COMP:11367"/>
        <dbReference type="Rhea" id="RHEA-COMP:11368"/>
        <dbReference type="ChEBI" id="CHEBI:29950"/>
        <dbReference type="ChEBI" id="CHEBI:82612"/>
        <dbReference type="ChEBI" id="CHEBI:85445"/>
        <dbReference type="ChEBI" id="CHEBI:85448"/>
        <dbReference type="EC" id="2.1.1.63"/>
    </reaction>
</comment>
<evidence type="ECO:0000256" key="9">
    <source>
        <dbReference type="SAM" id="MobiDB-lite"/>
    </source>
</evidence>
<dbReference type="GO" id="GO:0006281">
    <property type="term" value="P:DNA repair"/>
    <property type="evidence" value="ECO:0007669"/>
    <property type="project" value="UniProtKB-KW"/>
</dbReference>
<dbReference type="InterPro" id="IPR014048">
    <property type="entry name" value="MethylDNA_cys_MeTrfase_DNA-bd"/>
</dbReference>
<evidence type="ECO:0000256" key="3">
    <source>
        <dbReference type="ARBA" id="ARBA00011918"/>
    </source>
</evidence>
<evidence type="ECO:0000259" key="10">
    <source>
        <dbReference type="Pfam" id="PF01035"/>
    </source>
</evidence>
<evidence type="ECO:0000256" key="6">
    <source>
        <dbReference type="ARBA" id="ARBA00022763"/>
    </source>
</evidence>